<feature type="domain" description="XdhC- CoxI" evidence="1">
    <location>
        <begin position="9"/>
        <end position="58"/>
    </location>
</feature>
<keyword evidence="4" id="KW-1185">Reference proteome</keyword>
<dbReference type="InterPro" id="IPR014308">
    <property type="entry name" value="Xanthine_DH_XdhC"/>
</dbReference>
<evidence type="ECO:0000259" key="2">
    <source>
        <dbReference type="Pfam" id="PF13478"/>
    </source>
</evidence>
<feature type="domain" description="XdhC Rossmann" evidence="2">
    <location>
        <begin position="108"/>
        <end position="254"/>
    </location>
</feature>
<reference evidence="3 4" key="1">
    <citation type="submission" date="2022-01" db="EMBL/GenBank/DDBJ databases">
        <authorList>
            <person name="Won M."/>
            <person name="Kim S.-J."/>
            <person name="Kwon S.-W."/>
        </authorList>
    </citation>
    <scope>NUCLEOTIDE SEQUENCE [LARGE SCALE GENOMIC DNA]</scope>
    <source>
        <strain evidence="3 4">KCTC 23505</strain>
    </source>
</reference>
<dbReference type="PANTHER" id="PTHR30388:SF6">
    <property type="entry name" value="XANTHINE DEHYDROGENASE SUBUNIT A-RELATED"/>
    <property type="match status" value="1"/>
</dbReference>
<dbReference type="RefSeq" id="WP_235704838.1">
    <property type="nucleotide sequence ID" value="NZ_JAKGBZ010000026.1"/>
</dbReference>
<evidence type="ECO:0000259" key="1">
    <source>
        <dbReference type="Pfam" id="PF02625"/>
    </source>
</evidence>
<gene>
    <name evidence="3" type="primary">xdhC</name>
    <name evidence="3" type="ORF">L2A60_12960</name>
</gene>
<organism evidence="3 4">
    <name type="scientific">Acidiphilium iwatense</name>
    <dbReference type="NCBI Taxonomy" id="768198"/>
    <lineage>
        <taxon>Bacteria</taxon>
        <taxon>Pseudomonadati</taxon>
        <taxon>Pseudomonadota</taxon>
        <taxon>Alphaproteobacteria</taxon>
        <taxon>Acetobacterales</taxon>
        <taxon>Acidocellaceae</taxon>
        <taxon>Acidiphilium</taxon>
    </lineage>
</organism>
<accession>A0ABS9DXW3</accession>
<dbReference type="PANTHER" id="PTHR30388">
    <property type="entry name" value="ALDEHYDE OXIDOREDUCTASE MOLYBDENUM COFACTOR ASSEMBLY PROTEIN"/>
    <property type="match status" value="1"/>
</dbReference>
<dbReference type="InterPro" id="IPR003777">
    <property type="entry name" value="XdhC_CoxI"/>
</dbReference>
<protein>
    <submittedName>
        <fullName evidence="3">Xanthine dehydrogenase accessory protein XdhC</fullName>
    </submittedName>
</protein>
<dbReference type="Pfam" id="PF13478">
    <property type="entry name" value="XdhC_C"/>
    <property type="match status" value="1"/>
</dbReference>
<dbReference type="EMBL" id="JAKGBZ010000026">
    <property type="protein sequence ID" value="MCF3947587.1"/>
    <property type="molecule type" value="Genomic_DNA"/>
</dbReference>
<sequence length="289" mass="30292">MIARFPYGVCVEVRAVRGSAPREVGARMLVKPNGTEGSIGGGQLEHTATTRARDILADWVSGNGPIIDDVETRALGPHLGQCCGGVVTLAYTPWLEPHLPPPPSLFRLQLHGAGHVGRALVRVLCDLPCTIDWVDVRPDAFPPIAPGDTTAAIDCHRVDEPEVMIEAAPSGCMILVMTHSHALDAAICETALRRDDLPYIGLIGSATKRARFEHRWRRQGLSAEAIAGLTCPIGIGGIAGKQPEVLAVAVAAQLLLQAGGPAAAPRREPLLAEHSCAGCASATTLCGAS</sequence>
<dbReference type="Gene3D" id="3.40.50.720">
    <property type="entry name" value="NAD(P)-binding Rossmann-like Domain"/>
    <property type="match status" value="1"/>
</dbReference>
<name>A0ABS9DXW3_9PROT</name>
<proteinExistence type="predicted"/>
<evidence type="ECO:0000313" key="3">
    <source>
        <dbReference type="EMBL" id="MCF3947587.1"/>
    </source>
</evidence>
<comment type="caution">
    <text evidence="3">The sequence shown here is derived from an EMBL/GenBank/DDBJ whole genome shotgun (WGS) entry which is preliminary data.</text>
</comment>
<dbReference type="Pfam" id="PF02625">
    <property type="entry name" value="XdhC_CoxI"/>
    <property type="match status" value="1"/>
</dbReference>
<dbReference type="Proteomes" id="UP001521209">
    <property type="component" value="Unassembled WGS sequence"/>
</dbReference>
<dbReference type="InterPro" id="IPR027051">
    <property type="entry name" value="XdhC_Rossmann_dom"/>
</dbReference>
<evidence type="ECO:0000313" key="4">
    <source>
        <dbReference type="Proteomes" id="UP001521209"/>
    </source>
</evidence>
<dbReference type="InterPro" id="IPR052698">
    <property type="entry name" value="MoCofactor_Util/Proc"/>
</dbReference>
<dbReference type="NCBIfam" id="TIGR02964">
    <property type="entry name" value="xanthine_xdhC"/>
    <property type="match status" value="1"/>
</dbReference>